<name>A0A915CZK0_9BILA</name>
<dbReference type="AlphaFoldDB" id="A0A915CZK0"/>
<accession>A0A915CZK0</accession>
<proteinExistence type="predicted"/>
<dbReference type="WBParaSite" id="jg14344">
    <property type="protein sequence ID" value="jg14344"/>
    <property type="gene ID" value="jg14344"/>
</dbReference>
<evidence type="ECO:0000256" key="1">
    <source>
        <dbReference type="SAM" id="MobiDB-lite"/>
    </source>
</evidence>
<evidence type="ECO:0000313" key="3">
    <source>
        <dbReference type="WBParaSite" id="jg14344"/>
    </source>
</evidence>
<organism evidence="2 3">
    <name type="scientific">Ditylenchus dipsaci</name>
    <dbReference type="NCBI Taxonomy" id="166011"/>
    <lineage>
        <taxon>Eukaryota</taxon>
        <taxon>Metazoa</taxon>
        <taxon>Ecdysozoa</taxon>
        <taxon>Nematoda</taxon>
        <taxon>Chromadorea</taxon>
        <taxon>Rhabditida</taxon>
        <taxon>Tylenchina</taxon>
        <taxon>Tylenchomorpha</taxon>
        <taxon>Sphaerularioidea</taxon>
        <taxon>Anguinidae</taxon>
        <taxon>Anguininae</taxon>
        <taxon>Ditylenchus</taxon>
    </lineage>
</organism>
<sequence>MVDSILCNQLKKIKSRAPKCLGNLNGGQHPLKLIEEDQQSVSDLQGGHSEIESNYGSQLSKSRKRKAYTTKTKLDAVEYSKAQQDFGKLQIQRQPVEDSRGSIGWLGKFMERHNFRARMQTTVCQKPPLEYEQALVNFCMHVSQLREKTKYSTCLPATKLRYGWPEWWKMYCEKGAKEVSVLTTGHDAVMR</sequence>
<feature type="region of interest" description="Disordered" evidence="1">
    <location>
        <begin position="42"/>
        <end position="64"/>
    </location>
</feature>
<dbReference type="Proteomes" id="UP000887574">
    <property type="component" value="Unplaced"/>
</dbReference>
<evidence type="ECO:0000313" key="2">
    <source>
        <dbReference type="Proteomes" id="UP000887574"/>
    </source>
</evidence>
<keyword evidence="2" id="KW-1185">Reference proteome</keyword>
<protein>
    <submittedName>
        <fullName evidence="3">Uncharacterized protein</fullName>
    </submittedName>
</protein>
<reference evidence="3" key="1">
    <citation type="submission" date="2022-11" db="UniProtKB">
        <authorList>
            <consortium name="WormBaseParasite"/>
        </authorList>
    </citation>
    <scope>IDENTIFICATION</scope>
</reference>